<evidence type="ECO:0000256" key="4">
    <source>
        <dbReference type="ARBA" id="ARBA00023136"/>
    </source>
</evidence>
<feature type="transmembrane region" description="Helical" evidence="5">
    <location>
        <begin position="388"/>
        <end position="406"/>
    </location>
</feature>
<evidence type="ECO:0008006" key="7">
    <source>
        <dbReference type="Google" id="ProtNLM"/>
    </source>
</evidence>
<evidence type="ECO:0000256" key="2">
    <source>
        <dbReference type="ARBA" id="ARBA00022692"/>
    </source>
</evidence>
<feature type="transmembrane region" description="Helical" evidence="5">
    <location>
        <begin position="186"/>
        <end position="206"/>
    </location>
</feature>
<feature type="transmembrane region" description="Helical" evidence="5">
    <location>
        <begin position="226"/>
        <end position="246"/>
    </location>
</feature>
<reference evidence="6" key="1">
    <citation type="journal article" date="2015" name="Insect Biochem. Mol. Biol.">
        <title>An insight into the sialome of the horse fly, Tabanus bromius.</title>
        <authorList>
            <person name="Ribeiro J.M."/>
            <person name="Kazimirova M."/>
            <person name="Takac P."/>
            <person name="Andersen J.F."/>
            <person name="Francischetti I.M."/>
        </authorList>
    </citation>
    <scope>NUCLEOTIDE SEQUENCE</scope>
</reference>
<dbReference type="PANTHER" id="PTHR10924:SF4">
    <property type="entry name" value="GH15861P"/>
    <property type="match status" value="1"/>
</dbReference>
<comment type="subcellular location">
    <subcellularLocation>
        <location evidence="1">Membrane</location>
        <topology evidence="1">Multi-pass membrane protein</topology>
    </subcellularLocation>
</comment>
<evidence type="ECO:0000256" key="1">
    <source>
        <dbReference type="ARBA" id="ARBA00004141"/>
    </source>
</evidence>
<feature type="non-terminal residue" evidence="6">
    <location>
        <position position="1"/>
    </location>
</feature>
<feature type="transmembrane region" description="Helical" evidence="5">
    <location>
        <begin position="97"/>
        <end position="122"/>
    </location>
</feature>
<accession>A0A0K8TRD4</accession>
<feature type="transmembrane region" description="Helical" evidence="5">
    <location>
        <begin position="411"/>
        <end position="430"/>
    </location>
</feature>
<feature type="transmembrane region" description="Helical" evidence="5">
    <location>
        <begin position="326"/>
        <end position="348"/>
    </location>
</feature>
<evidence type="ECO:0000256" key="5">
    <source>
        <dbReference type="SAM" id="Phobius"/>
    </source>
</evidence>
<proteinExistence type="evidence at transcript level"/>
<dbReference type="PANTHER" id="PTHR10924">
    <property type="entry name" value="MAJOR FACILITATOR SUPERFAMILY PROTEIN-RELATED"/>
    <property type="match status" value="1"/>
</dbReference>
<feature type="transmembrane region" description="Helical" evidence="5">
    <location>
        <begin position="258"/>
        <end position="281"/>
    </location>
</feature>
<name>A0A0K8TRD4_TABBR</name>
<dbReference type="InterPro" id="IPR011701">
    <property type="entry name" value="MFS"/>
</dbReference>
<dbReference type="GO" id="GO:0020037">
    <property type="term" value="F:heme binding"/>
    <property type="evidence" value="ECO:0007669"/>
    <property type="project" value="TreeGrafter"/>
</dbReference>
<sequence>KHSNYFRRNSTLLVPQNLGRKKSLSLNILPTQDEKYLCVPDYHSPQIRHSQSTEYIYFDPKLPSLKKIESYTSLIVPPDFKFAEVEVRLYRIRWVYLGLYVIFTALSFMQWIQFSIIANLIMKFYRVSSVAVDWTSMVFMVTYILFVFPVAYVMEVRSLREISIIGSTGTAIGSWIKTFAIKPSGFPLLLFGQIIVSVAQIFIIGLPGKLASAWFSADEMSTVSGSAVFSVQLGIALGFVVTPWLAKIHNTNEDIKHGLETICFLNAGLTTIIACFVMAVYKSKPQVPPSHVQAIVRSSPITNKGYWKSISRLLFDPDFLMAMSSYGINTGILSALSTLLNQIILHYFPNSEQDAGNVGVAIIVMGLFGSLIFGFVMDTMHKYQPTALWVSALSAIGMLLFFLALASRSKILLYIASILLGFFMTGYQTVGLELAVEIIYPEPEGPVNGMMNISTHIFGILFTSFLSRVAEIFGPIAQHVGFIILLIISTTIITQISSALKRTFVQKEVAETVQELAEIEKDSSKMLLKVEEC</sequence>
<evidence type="ECO:0000313" key="6">
    <source>
        <dbReference type="EMBL" id="JAI16693.1"/>
    </source>
</evidence>
<dbReference type="GO" id="GO:0016020">
    <property type="term" value="C:membrane"/>
    <property type="evidence" value="ECO:0007669"/>
    <property type="project" value="UniProtKB-SubCell"/>
</dbReference>
<dbReference type="GO" id="GO:0015232">
    <property type="term" value="F:heme transmembrane transporter activity"/>
    <property type="evidence" value="ECO:0007669"/>
    <property type="project" value="TreeGrafter"/>
</dbReference>
<feature type="transmembrane region" description="Helical" evidence="5">
    <location>
        <begin position="134"/>
        <end position="154"/>
    </location>
</feature>
<organism evidence="6">
    <name type="scientific">Tabanus bromius</name>
    <name type="common">Band-eyed brown horse fly</name>
    <dbReference type="NCBI Taxonomy" id="304241"/>
    <lineage>
        <taxon>Eukaryota</taxon>
        <taxon>Metazoa</taxon>
        <taxon>Ecdysozoa</taxon>
        <taxon>Arthropoda</taxon>
        <taxon>Hexapoda</taxon>
        <taxon>Insecta</taxon>
        <taxon>Pterygota</taxon>
        <taxon>Neoptera</taxon>
        <taxon>Endopterygota</taxon>
        <taxon>Diptera</taxon>
        <taxon>Brachycera</taxon>
        <taxon>Tabanomorpha</taxon>
        <taxon>Tabanoidea</taxon>
        <taxon>Tabanidae</taxon>
        <taxon>Tabanus</taxon>
    </lineage>
</organism>
<dbReference type="GO" id="GO:0097037">
    <property type="term" value="P:heme export"/>
    <property type="evidence" value="ECO:0007669"/>
    <property type="project" value="TreeGrafter"/>
</dbReference>
<dbReference type="InterPro" id="IPR049680">
    <property type="entry name" value="FLVCR1-2_SLC49-like"/>
</dbReference>
<evidence type="ECO:0000256" key="3">
    <source>
        <dbReference type="ARBA" id="ARBA00022989"/>
    </source>
</evidence>
<feature type="transmembrane region" description="Helical" evidence="5">
    <location>
        <begin position="482"/>
        <end position="500"/>
    </location>
</feature>
<dbReference type="Gene3D" id="1.20.1250.20">
    <property type="entry name" value="MFS general substrate transporter like domains"/>
    <property type="match status" value="1"/>
</dbReference>
<feature type="transmembrane region" description="Helical" evidence="5">
    <location>
        <begin position="450"/>
        <end position="470"/>
    </location>
</feature>
<dbReference type="EMBL" id="GDAI01000910">
    <property type="protein sequence ID" value="JAI16693.1"/>
    <property type="molecule type" value="mRNA"/>
</dbReference>
<protein>
    <recommendedName>
        <fullName evidence="7">Permease of the major facilitator superfamily protein</fullName>
    </recommendedName>
</protein>
<dbReference type="InterPro" id="IPR036259">
    <property type="entry name" value="MFS_trans_sf"/>
</dbReference>
<dbReference type="AlphaFoldDB" id="A0A0K8TRD4"/>
<dbReference type="SUPFAM" id="SSF103473">
    <property type="entry name" value="MFS general substrate transporter"/>
    <property type="match status" value="1"/>
</dbReference>
<dbReference type="Pfam" id="PF07690">
    <property type="entry name" value="MFS_1"/>
    <property type="match status" value="1"/>
</dbReference>
<feature type="transmembrane region" description="Helical" evidence="5">
    <location>
        <begin position="355"/>
        <end position="376"/>
    </location>
</feature>
<keyword evidence="3 5" id="KW-1133">Transmembrane helix</keyword>
<keyword evidence="2 5" id="KW-0812">Transmembrane</keyword>
<keyword evidence="4 5" id="KW-0472">Membrane</keyword>